<evidence type="ECO:0000313" key="4">
    <source>
        <dbReference type="EMBL" id="OMJ67166.1"/>
    </source>
</evidence>
<evidence type="ECO:0008006" key="6">
    <source>
        <dbReference type="Google" id="ProtNLM"/>
    </source>
</evidence>
<comment type="caution">
    <text evidence="4">The sequence shown here is derived from an EMBL/GenBank/DDBJ whole genome shotgun (WGS) entry which is preliminary data.</text>
</comment>
<keyword evidence="3" id="KW-0963">Cytoplasm</keyword>
<organism evidence="4 5">
    <name type="scientific">Stentor coeruleus</name>
    <dbReference type="NCBI Taxonomy" id="5963"/>
    <lineage>
        <taxon>Eukaryota</taxon>
        <taxon>Sar</taxon>
        <taxon>Alveolata</taxon>
        <taxon>Ciliophora</taxon>
        <taxon>Postciliodesmatophora</taxon>
        <taxon>Heterotrichea</taxon>
        <taxon>Heterotrichida</taxon>
        <taxon>Stentoridae</taxon>
        <taxon>Stentor</taxon>
    </lineage>
</organism>
<dbReference type="Gene3D" id="1.20.1290.10">
    <property type="entry name" value="AhpD-like"/>
    <property type="match status" value="1"/>
</dbReference>
<name>A0A1R2ARQ7_9CILI</name>
<comment type="subcellular location">
    <subcellularLocation>
        <location evidence="1">Cytoplasm</location>
    </subcellularLocation>
</comment>
<dbReference type="PANTHER" id="PTHR12474:SF0">
    <property type="entry name" value="SESTRIN HOMOLOG"/>
    <property type="match status" value="1"/>
</dbReference>
<dbReference type="GO" id="GO:1990253">
    <property type="term" value="P:cellular response to leucine starvation"/>
    <property type="evidence" value="ECO:0007669"/>
    <property type="project" value="TreeGrafter"/>
</dbReference>
<dbReference type="PANTHER" id="PTHR12474">
    <property type="entry name" value="P53 REGULATED PA26 NUCLEAR PROTEIN SESTRIN"/>
    <property type="match status" value="1"/>
</dbReference>
<gene>
    <name evidence="4" type="ORF">SteCoe_35746</name>
</gene>
<dbReference type="EMBL" id="MPUH01001552">
    <property type="protein sequence ID" value="OMJ67166.1"/>
    <property type="molecule type" value="Genomic_DNA"/>
</dbReference>
<dbReference type="GO" id="GO:0070728">
    <property type="term" value="F:L-leucine binding"/>
    <property type="evidence" value="ECO:0007669"/>
    <property type="project" value="TreeGrafter"/>
</dbReference>
<dbReference type="GO" id="GO:1901031">
    <property type="term" value="P:regulation of response to reactive oxygen species"/>
    <property type="evidence" value="ECO:0007669"/>
    <property type="project" value="InterPro"/>
</dbReference>
<dbReference type="GO" id="GO:0071233">
    <property type="term" value="P:cellular response to L-leucine"/>
    <property type="evidence" value="ECO:0007669"/>
    <property type="project" value="TreeGrafter"/>
</dbReference>
<evidence type="ECO:0000256" key="2">
    <source>
        <dbReference type="ARBA" id="ARBA00008350"/>
    </source>
</evidence>
<dbReference type="GO" id="GO:0005634">
    <property type="term" value="C:nucleus"/>
    <property type="evidence" value="ECO:0007669"/>
    <property type="project" value="InterPro"/>
</dbReference>
<keyword evidence="5" id="KW-1185">Reference proteome</keyword>
<dbReference type="InterPro" id="IPR006730">
    <property type="entry name" value="Sestrin"/>
</dbReference>
<dbReference type="GO" id="GO:1904262">
    <property type="term" value="P:negative regulation of TORC1 signaling"/>
    <property type="evidence" value="ECO:0007669"/>
    <property type="project" value="TreeGrafter"/>
</dbReference>
<protein>
    <recommendedName>
        <fullName evidence="6">Sestrin</fullName>
    </recommendedName>
</protein>
<dbReference type="InterPro" id="IPR029032">
    <property type="entry name" value="AhpD-like"/>
</dbReference>
<dbReference type="AlphaFoldDB" id="A0A1R2ARQ7"/>
<reference evidence="4 5" key="1">
    <citation type="submission" date="2016-11" db="EMBL/GenBank/DDBJ databases">
        <title>The macronuclear genome of Stentor coeruleus: a giant cell with tiny introns.</title>
        <authorList>
            <person name="Slabodnick M."/>
            <person name="Ruby J.G."/>
            <person name="Reiff S.B."/>
            <person name="Swart E.C."/>
            <person name="Gosai S."/>
            <person name="Prabakaran S."/>
            <person name="Witkowska E."/>
            <person name="Larue G.E."/>
            <person name="Fisher S."/>
            <person name="Freeman R.M."/>
            <person name="Gunawardena J."/>
            <person name="Chu W."/>
            <person name="Stover N.A."/>
            <person name="Gregory B.D."/>
            <person name="Nowacki M."/>
            <person name="Derisi J."/>
            <person name="Roy S.W."/>
            <person name="Marshall W.F."/>
            <person name="Sood P."/>
        </authorList>
    </citation>
    <scope>NUCLEOTIDE SEQUENCE [LARGE SCALE GENOMIC DNA]</scope>
    <source>
        <strain evidence="4">WM001</strain>
    </source>
</reference>
<sequence>MSNLVSYFLPQEHIKTLTGETRFPNASEQEVYERVTEEIMNTIGRVPHHERIMGHFPLYLEKHYEVIKKLFCSDLSISYLWRYYIAYMAAATHRCEYLMRLEEHFSRTIEGDWFEETEEIPQKLMSLGKANVKLAHRPWEFSEKDVKDLLIQWNSNELVLALTELCQFHCLSGFVFGVGVAPEPDLPLVNHKEPPSPIIKTTKSKTNIAAILKGHTEHSETDDYISDSSEDLHGYEEDIYFSRIAGDSLCYINYPMDCISRPFNASEFRFADQAYFILEKMVPEFSESIWNRIRTAIAMTYDYVGQDSGIETGPLRRAIWNYVQRVYGLQYDDYNYTDINRFLKINTKKYIKKIACFPETVTKQDWVNIEIDLTYDEMIHLNLIICEARFEAQLVYMLHAVQRALDLG</sequence>
<evidence type="ECO:0000313" key="5">
    <source>
        <dbReference type="Proteomes" id="UP000187209"/>
    </source>
</evidence>
<dbReference type="GO" id="GO:0016684">
    <property type="term" value="F:oxidoreductase activity, acting on peroxide as acceptor"/>
    <property type="evidence" value="ECO:0007669"/>
    <property type="project" value="TreeGrafter"/>
</dbReference>
<dbReference type="GO" id="GO:0005737">
    <property type="term" value="C:cytoplasm"/>
    <property type="evidence" value="ECO:0007669"/>
    <property type="project" value="UniProtKB-SubCell"/>
</dbReference>
<dbReference type="Pfam" id="PF04636">
    <property type="entry name" value="PA26"/>
    <property type="match status" value="2"/>
</dbReference>
<proteinExistence type="inferred from homology"/>
<evidence type="ECO:0000256" key="3">
    <source>
        <dbReference type="ARBA" id="ARBA00022490"/>
    </source>
</evidence>
<dbReference type="GO" id="GO:0016239">
    <property type="term" value="P:positive regulation of macroautophagy"/>
    <property type="evidence" value="ECO:0007669"/>
    <property type="project" value="TreeGrafter"/>
</dbReference>
<evidence type="ECO:0000256" key="1">
    <source>
        <dbReference type="ARBA" id="ARBA00004496"/>
    </source>
</evidence>
<dbReference type="Proteomes" id="UP000187209">
    <property type="component" value="Unassembled WGS sequence"/>
</dbReference>
<dbReference type="OrthoDB" id="286735at2759"/>
<comment type="similarity">
    <text evidence="2">Belongs to the sestrin family.</text>
</comment>
<accession>A0A1R2ARQ7</accession>
<dbReference type="SUPFAM" id="SSF69118">
    <property type="entry name" value="AhpD-like"/>
    <property type="match status" value="1"/>
</dbReference>